<proteinExistence type="predicted"/>
<keyword evidence="2" id="KW-1185">Reference proteome</keyword>
<evidence type="ECO:0000313" key="1">
    <source>
        <dbReference type="EMBL" id="MBV6342595.1"/>
    </source>
</evidence>
<organism evidence="1 2">
    <name type="scientific">Candidatus Magnetobacterium casense</name>
    <dbReference type="NCBI Taxonomy" id="1455061"/>
    <lineage>
        <taxon>Bacteria</taxon>
        <taxon>Pseudomonadati</taxon>
        <taxon>Nitrospirota</taxon>
        <taxon>Thermodesulfovibrionia</taxon>
        <taxon>Thermodesulfovibrionales</taxon>
        <taxon>Candidatus Magnetobacteriaceae</taxon>
        <taxon>Candidatus Magnetobacterium</taxon>
    </lineage>
</organism>
<evidence type="ECO:0000313" key="2">
    <source>
        <dbReference type="Proteomes" id="UP001196980"/>
    </source>
</evidence>
<accession>A0ABS6S1W2</accession>
<sequence>MINPFENNIVDESQILKGIEQGISSLNDHALNTIIEQFERLDGKSEPCERKLTHAQFVVSPAPGYGKSHLIGRLFKELSQKATLIYITPLGNVIWQSLLHRIVQELRLPDKIDGKHDKKKNHRQLEAFTLSILEKLILYGVKGKLIKKEDIPISSSELKNIPYEKSEKSKKLLDWVKENIKTLEDIFYEQIDEHKISLSDSPSNWLRVLFTYTYYTGNRSVRQNCTDWLIGGKFDQDEAKKIGVKISDTITASDGINELCKSRIKDFCQLALFFRPFVFCIDQTEVYRENETRVISLGTLIQELTDSFYNQMTVVTAIRPIWEDKINLHE</sequence>
<gene>
    <name evidence="1" type="ORF">HWQ67_13480</name>
</gene>
<reference evidence="1 2" key="1">
    <citation type="journal article" date="2020" name="J Geophys Res Biogeosci">
        <title>Magnetotaxis as an Adaptation to Enable Bacterial Shuttling of Microbial Sulfur and Sulfur Cycling Across Aquatic Oxic#Anoxic Interfaces.</title>
        <authorList>
            <person name="Li J."/>
            <person name="Liu P."/>
            <person name="Wang J."/>
            <person name="Roberts A.P."/>
            <person name="Pan Y."/>
        </authorList>
    </citation>
    <scope>NUCLEOTIDE SEQUENCE [LARGE SCALE GENOMIC DNA]</scope>
    <source>
        <strain evidence="1 2">MYR-1_YQ</strain>
    </source>
</reference>
<dbReference type="Proteomes" id="UP001196980">
    <property type="component" value="Unassembled WGS sequence"/>
</dbReference>
<comment type="caution">
    <text evidence="1">The sequence shown here is derived from an EMBL/GenBank/DDBJ whole genome shotgun (WGS) entry which is preliminary data.</text>
</comment>
<dbReference type="RefSeq" id="WP_218253210.1">
    <property type="nucleotide sequence ID" value="NZ_JABXWD010000290.1"/>
</dbReference>
<name>A0ABS6S1W2_9BACT</name>
<dbReference type="EMBL" id="JABXWD010000290">
    <property type="protein sequence ID" value="MBV6342595.1"/>
    <property type="molecule type" value="Genomic_DNA"/>
</dbReference>
<protein>
    <submittedName>
        <fullName evidence="1">Uncharacterized protein</fullName>
    </submittedName>
</protein>